<dbReference type="RefSeq" id="WP_374347092.1">
    <property type="nucleotide sequence ID" value="NZ_JBHTLQ010000037.1"/>
</dbReference>
<evidence type="ECO:0000256" key="1">
    <source>
        <dbReference type="SAM" id="SignalP"/>
    </source>
</evidence>
<comment type="caution">
    <text evidence="2">The sequence shown here is derived from an EMBL/GenBank/DDBJ whole genome shotgun (WGS) entry which is preliminary data.</text>
</comment>
<reference evidence="3" key="1">
    <citation type="journal article" date="2019" name="Int. J. Syst. Evol. Microbiol.">
        <title>The Global Catalogue of Microorganisms (GCM) 10K type strain sequencing project: providing services to taxonomists for standard genome sequencing and annotation.</title>
        <authorList>
            <consortium name="The Broad Institute Genomics Platform"/>
            <consortium name="The Broad Institute Genome Sequencing Center for Infectious Disease"/>
            <person name="Wu L."/>
            <person name="Ma J."/>
        </authorList>
    </citation>
    <scope>NUCLEOTIDE SEQUENCE [LARGE SCALE GENOMIC DNA]</scope>
    <source>
        <strain evidence="3">CCUG 55074</strain>
    </source>
</reference>
<dbReference type="EMBL" id="JBHTLQ010000037">
    <property type="protein sequence ID" value="MFD1191896.1"/>
    <property type="molecule type" value="Genomic_DNA"/>
</dbReference>
<keyword evidence="3" id="KW-1185">Reference proteome</keyword>
<dbReference type="Proteomes" id="UP001597216">
    <property type="component" value="Unassembled WGS sequence"/>
</dbReference>
<feature type="chain" id="PRO_5045851078" evidence="1">
    <location>
        <begin position="24"/>
        <end position="115"/>
    </location>
</feature>
<organism evidence="2 3">
    <name type="scientific">Phenylobacterium conjunctum</name>
    <dbReference type="NCBI Taxonomy" id="1298959"/>
    <lineage>
        <taxon>Bacteria</taxon>
        <taxon>Pseudomonadati</taxon>
        <taxon>Pseudomonadota</taxon>
        <taxon>Alphaproteobacteria</taxon>
        <taxon>Caulobacterales</taxon>
        <taxon>Caulobacteraceae</taxon>
        <taxon>Phenylobacterium</taxon>
    </lineage>
</organism>
<proteinExistence type="predicted"/>
<feature type="signal peptide" evidence="1">
    <location>
        <begin position="1"/>
        <end position="23"/>
    </location>
</feature>
<evidence type="ECO:0000313" key="2">
    <source>
        <dbReference type="EMBL" id="MFD1191896.1"/>
    </source>
</evidence>
<sequence length="115" mass="12172">MKRYLAILAIAIPALAGPTGALAQGWPDYGRPSYGAGRGDQDQARDAVRGGRQVSLGQVIAAIRGSGVQGRQLNTTMGDYRGRPAYFVQWQTPDNRVIIFIVDAESGAVVGRQGG</sequence>
<name>A0ABW3T6B1_9CAUL</name>
<keyword evidence="1" id="KW-0732">Signal</keyword>
<evidence type="ECO:0000313" key="3">
    <source>
        <dbReference type="Proteomes" id="UP001597216"/>
    </source>
</evidence>
<gene>
    <name evidence="2" type="ORF">ACFQ27_14995</name>
</gene>
<protein>
    <submittedName>
        <fullName evidence="2">PepSY domain-containing protein</fullName>
    </submittedName>
</protein>
<accession>A0ABW3T6B1</accession>